<gene>
    <name evidence="3" type="ORF">MNBD_BACTEROID01-2669</name>
</gene>
<keyword evidence="3" id="KW-0436">Ligase</keyword>
<sequence length="71" mass="8386">DVDFKEFMNTDSLKVLPECYIEPFVKGAKPLSHYQFERLGYFNIDPDSTGGKLVFNRTVRLRDTWAKQQKR</sequence>
<feature type="non-terminal residue" evidence="3">
    <location>
        <position position="1"/>
    </location>
</feature>
<evidence type="ECO:0000256" key="1">
    <source>
        <dbReference type="ARBA" id="ARBA00022917"/>
    </source>
</evidence>
<dbReference type="Gene3D" id="2.40.240.10">
    <property type="entry name" value="Ribosomal Protein L25, Chain P"/>
    <property type="match status" value="1"/>
</dbReference>
<reference evidence="3" key="1">
    <citation type="submission" date="2018-06" db="EMBL/GenBank/DDBJ databases">
        <authorList>
            <person name="Zhirakovskaya E."/>
        </authorList>
    </citation>
    <scope>NUCLEOTIDE SEQUENCE</scope>
</reference>
<dbReference type="InterPro" id="IPR049437">
    <property type="entry name" value="tRNA-synt_1c_C2"/>
</dbReference>
<dbReference type="SUPFAM" id="SSF50715">
    <property type="entry name" value="Ribosomal protein L25-like"/>
    <property type="match status" value="1"/>
</dbReference>
<dbReference type="InterPro" id="IPR020056">
    <property type="entry name" value="Rbsml_bL25/Gln-tRNA_synth_N"/>
</dbReference>
<accession>A0A3B0UFA7</accession>
<evidence type="ECO:0000313" key="3">
    <source>
        <dbReference type="EMBL" id="VAW23977.1"/>
    </source>
</evidence>
<dbReference type="GO" id="GO:0006412">
    <property type="term" value="P:translation"/>
    <property type="evidence" value="ECO:0007669"/>
    <property type="project" value="UniProtKB-KW"/>
</dbReference>
<dbReference type="InterPro" id="IPR011035">
    <property type="entry name" value="Ribosomal_bL25/Gln-tRNA_synth"/>
</dbReference>
<keyword evidence="1" id="KW-0648">Protein biosynthesis</keyword>
<dbReference type="EC" id="6.1.1.18" evidence="3"/>
<dbReference type="GO" id="GO:0004819">
    <property type="term" value="F:glutamine-tRNA ligase activity"/>
    <property type="evidence" value="ECO:0007669"/>
    <property type="project" value="UniProtKB-EC"/>
</dbReference>
<protein>
    <submittedName>
        <fullName evidence="3">Glutaminyl-tRNA synthetase</fullName>
        <ecNumber evidence="3">6.1.1.18</ecNumber>
    </submittedName>
</protein>
<dbReference type="AlphaFoldDB" id="A0A3B0UFA7"/>
<dbReference type="EMBL" id="UOEP01000204">
    <property type="protein sequence ID" value="VAW23977.1"/>
    <property type="molecule type" value="Genomic_DNA"/>
</dbReference>
<organism evidence="3">
    <name type="scientific">hydrothermal vent metagenome</name>
    <dbReference type="NCBI Taxonomy" id="652676"/>
    <lineage>
        <taxon>unclassified sequences</taxon>
        <taxon>metagenomes</taxon>
        <taxon>ecological metagenomes</taxon>
    </lineage>
</organism>
<proteinExistence type="predicted"/>
<name>A0A3B0UFA7_9ZZZZ</name>
<feature type="domain" description="tRNA synthetases class I (E and Q) anti-codon binding" evidence="2">
    <location>
        <begin position="3"/>
        <end position="45"/>
    </location>
</feature>
<keyword evidence="3" id="KW-0030">Aminoacyl-tRNA synthetase</keyword>
<evidence type="ECO:0000259" key="2">
    <source>
        <dbReference type="Pfam" id="PF20974"/>
    </source>
</evidence>
<dbReference type="Pfam" id="PF20974">
    <property type="entry name" value="tRNA-synt_1c_C2"/>
    <property type="match status" value="1"/>
</dbReference>